<evidence type="ECO:0000313" key="3">
    <source>
        <dbReference type="Proteomes" id="UP000078576"/>
    </source>
</evidence>
<reference evidence="3" key="1">
    <citation type="submission" date="2014-12" db="EMBL/GenBank/DDBJ databases">
        <title>Genome Sequence of Valsa Canker Pathogens Uncovers a Specific Adaption of Colonization on Woody Bark.</title>
        <authorList>
            <person name="Yin Z."/>
            <person name="Liu H."/>
            <person name="Gao X."/>
            <person name="Li Z."/>
            <person name="Song N."/>
            <person name="Ke X."/>
            <person name="Dai Q."/>
            <person name="Wu Y."/>
            <person name="Sun Y."/>
            <person name="Xu J.-R."/>
            <person name="Kang Z.K."/>
            <person name="Wang L."/>
            <person name="Huang L."/>
        </authorList>
    </citation>
    <scope>NUCLEOTIDE SEQUENCE [LARGE SCALE GENOMIC DNA]</scope>
    <source>
        <strain evidence="3">SXYL134</strain>
    </source>
</reference>
<gene>
    <name evidence="2" type="ORF">VP1G_09264</name>
</gene>
<dbReference type="SUPFAM" id="SSF54427">
    <property type="entry name" value="NTF2-like"/>
    <property type="match status" value="1"/>
</dbReference>
<dbReference type="Gene3D" id="3.10.450.50">
    <property type="match status" value="1"/>
</dbReference>
<dbReference type="OrthoDB" id="14527at2759"/>
<evidence type="ECO:0000256" key="1">
    <source>
        <dbReference type="SAM" id="MobiDB-lite"/>
    </source>
</evidence>
<keyword evidence="3" id="KW-1185">Reference proteome</keyword>
<dbReference type="InterPro" id="IPR009783">
    <property type="entry name" value="DUF1348"/>
</dbReference>
<dbReference type="Proteomes" id="UP000078576">
    <property type="component" value="Unassembled WGS sequence"/>
</dbReference>
<dbReference type="Pfam" id="PF07080">
    <property type="entry name" value="DUF1348"/>
    <property type="match status" value="1"/>
</dbReference>
<proteinExistence type="predicted"/>
<name>A0A194VE06_CYTMA</name>
<accession>A0A194VE06</accession>
<feature type="region of interest" description="Disordered" evidence="1">
    <location>
        <begin position="1"/>
        <end position="28"/>
    </location>
</feature>
<dbReference type="EMBL" id="KN714800">
    <property type="protein sequence ID" value="KUI62118.1"/>
    <property type="molecule type" value="Genomic_DNA"/>
</dbReference>
<dbReference type="PANTHER" id="PTHR31757:SF0">
    <property type="entry name" value="SLL0781 PROTEIN"/>
    <property type="match status" value="1"/>
</dbReference>
<dbReference type="InterPro" id="IPR032710">
    <property type="entry name" value="NTF2-like_dom_sf"/>
</dbReference>
<dbReference type="STRING" id="694573.A0A194VE06"/>
<sequence length="231" mass="26241">MASESRPPFPPFTEETARKKVKAAQDAWNSKNPASVKMAYTPDSIWRNRDQFFQGRDAIEKFLTDKWSVENGYRLRKELFAFTANKIAVQFWYEWHDTSGQWWRSYGLEDWTFAENGLMRKRQNSTNDVKINEDERWFKDGIDVNTVDISEKHCGLAFWMLFQKLAVPAGGGTSASLAAVFIICAALLGVTSATSGISSLCYKFDFLEALEPKSMSMPSDKCKATLIAPET</sequence>
<evidence type="ECO:0008006" key="4">
    <source>
        <dbReference type="Google" id="ProtNLM"/>
    </source>
</evidence>
<evidence type="ECO:0000313" key="2">
    <source>
        <dbReference type="EMBL" id="KUI62118.1"/>
    </source>
</evidence>
<dbReference type="AlphaFoldDB" id="A0A194VE06"/>
<dbReference type="PANTHER" id="PTHR31757">
    <property type="entry name" value="SLL0781 PROTEIN"/>
    <property type="match status" value="1"/>
</dbReference>
<protein>
    <recommendedName>
        <fullName evidence="4">DUF1348-domain-containing protein</fullName>
    </recommendedName>
</protein>
<organism evidence="2 3">
    <name type="scientific">Cytospora mali</name>
    <name type="common">Apple Valsa canker fungus</name>
    <name type="synonym">Valsa mali</name>
    <dbReference type="NCBI Taxonomy" id="578113"/>
    <lineage>
        <taxon>Eukaryota</taxon>
        <taxon>Fungi</taxon>
        <taxon>Dikarya</taxon>
        <taxon>Ascomycota</taxon>
        <taxon>Pezizomycotina</taxon>
        <taxon>Sordariomycetes</taxon>
        <taxon>Sordariomycetidae</taxon>
        <taxon>Diaporthales</taxon>
        <taxon>Cytosporaceae</taxon>
        <taxon>Cytospora</taxon>
    </lineage>
</organism>